<dbReference type="EMBL" id="CADCUS010000622">
    <property type="protein sequence ID" value="CAA9448043.1"/>
    <property type="molecule type" value="Genomic_DNA"/>
</dbReference>
<evidence type="ECO:0000313" key="2">
    <source>
        <dbReference type="EMBL" id="CAA9448043.1"/>
    </source>
</evidence>
<protein>
    <recommendedName>
        <fullName evidence="3">Lipocalin-like domain-containing protein</fullName>
    </recommendedName>
</protein>
<accession>A0A6J4QL98</accession>
<reference evidence="2" key="1">
    <citation type="submission" date="2020-02" db="EMBL/GenBank/DDBJ databases">
        <authorList>
            <person name="Meier V. D."/>
        </authorList>
    </citation>
    <scope>NUCLEOTIDE SEQUENCE</scope>
    <source>
        <strain evidence="2">AVDCRST_MAG66</strain>
    </source>
</reference>
<evidence type="ECO:0000256" key="1">
    <source>
        <dbReference type="SAM" id="SignalP"/>
    </source>
</evidence>
<keyword evidence="1" id="KW-0732">Signal</keyword>
<feature type="signal peptide" evidence="1">
    <location>
        <begin position="1"/>
        <end position="33"/>
    </location>
</feature>
<feature type="chain" id="PRO_5026971600" description="Lipocalin-like domain-containing protein" evidence="1">
    <location>
        <begin position="34"/>
        <end position="160"/>
    </location>
</feature>
<dbReference type="PROSITE" id="PS51318">
    <property type="entry name" value="TAT"/>
    <property type="match status" value="1"/>
</dbReference>
<proteinExistence type="predicted"/>
<organism evidence="2">
    <name type="scientific">uncultured Pseudonocardia sp</name>
    <dbReference type="NCBI Taxonomy" id="211455"/>
    <lineage>
        <taxon>Bacteria</taxon>
        <taxon>Bacillati</taxon>
        <taxon>Actinomycetota</taxon>
        <taxon>Actinomycetes</taxon>
        <taxon>Pseudonocardiales</taxon>
        <taxon>Pseudonocardiaceae</taxon>
        <taxon>Pseudonocardia</taxon>
        <taxon>environmental samples</taxon>
    </lineage>
</organism>
<dbReference type="AlphaFoldDB" id="A0A6J4QL98"/>
<gene>
    <name evidence="2" type="ORF">AVDCRST_MAG66-4879</name>
</gene>
<evidence type="ECO:0008006" key="3">
    <source>
        <dbReference type="Google" id="ProtNLM"/>
    </source>
</evidence>
<name>A0A6J4QL98_9PSEU</name>
<sequence length="160" mass="17171">MTTEIDRRRLLRQGSLMAPFLALGALGGTAASASEPPAATGATHRSLIGAWAIRVTFTEDPVPPEVGLFAFTSDQLFYGTTSRSDTLGVGSWRTTRQGFGYAFRHLMHDADGTWIGEVRAVQEGRMTSADTWSASGTGTVLDTEGREIAVRRTATAGTRY</sequence>
<dbReference type="InterPro" id="IPR006311">
    <property type="entry name" value="TAT_signal"/>
</dbReference>